<dbReference type="CDD" id="cd09218">
    <property type="entry name" value="TLP-PA"/>
    <property type="match status" value="1"/>
</dbReference>
<organism evidence="4 5">
    <name type="scientific">Acacia crassicarpa</name>
    <name type="common">northern wattle</name>
    <dbReference type="NCBI Taxonomy" id="499986"/>
    <lineage>
        <taxon>Eukaryota</taxon>
        <taxon>Viridiplantae</taxon>
        <taxon>Streptophyta</taxon>
        <taxon>Embryophyta</taxon>
        <taxon>Tracheophyta</taxon>
        <taxon>Spermatophyta</taxon>
        <taxon>Magnoliopsida</taxon>
        <taxon>eudicotyledons</taxon>
        <taxon>Gunneridae</taxon>
        <taxon>Pentapetalae</taxon>
        <taxon>rosids</taxon>
        <taxon>fabids</taxon>
        <taxon>Fabales</taxon>
        <taxon>Fabaceae</taxon>
        <taxon>Caesalpinioideae</taxon>
        <taxon>mimosoid clade</taxon>
        <taxon>Acacieae</taxon>
        <taxon>Acacia</taxon>
    </lineage>
</organism>
<dbReference type="Gene3D" id="2.60.110.10">
    <property type="entry name" value="Thaumatin"/>
    <property type="match status" value="1"/>
</dbReference>
<keyword evidence="2" id="KW-1133">Transmembrane helix</keyword>
<dbReference type="PROSITE" id="PS00316">
    <property type="entry name" value="THAUMATIN_1"/>
    <property type="match status" value="1"/>
</dbReference>
<dbReference type="EMBL" id="JAWXYG010000011">
    <property type="protein sequence ID" value="KAK4258500.1"/>
    <property type="molecule type" value="Genomic_DNA"/>
</dbReference>
<evidence type="ECO:0000256" key="3">
    <source>
        <dbReference type="SAM" id="SignalP"/>
    </source>
</evidence>
<reference evidence="4" key="1">
    <citation type="submission" date="2023-10" db="EMBL/GenBank/DDBJ databases">
        <title>Chromosome-level genome of the transformable northern wattle, Acacia crassicarpa.</title>
        <authorList>
            <person name="Massaro I."/>
            <person name="Sinha N.R."/>
            <person name="Poethig S."/>
            <person name="Leichty A.R."/>
        </authorList>
    </citation>
    <scope>NUCLEOTIDE SEQUENCE</scope>
    <source>
        <strain evidence="4">Acra3RX</strain>
        <tissue evidence="4">Leaf</tissue>
    </source>
</reference>
<evidence type="ECO:0000313" key="4">
    <source>
        <dbReference type="EMBL" id="KAK4258500.1"/>
    </source>
</evidence>
<dbReference type="SUPFAM" id="SSF49870">
    <property type="entry name" value="Osmotin, thaumatin-like protein"/>
    <property type="match status" value="1"/>
</dbReference>
<dbReference type="Pfam" id="PF00314">
    <property type="entry name" value="Thaumatin"/>
    <property type="match status" value="1"/>
</dbReference>
<dbReference type="FunFam" id="2.60.110.10:FF:000001">
    <property type="entry name" value="THAUMATIN-LIKE PROTEIN 1"/>
    <property type="match status" value="1"/>
</dbReference>
<keyword evidence="5" id="KW-1185">Reference proteome</keyword>
<dbReference type="PANTHER" id="PTHR31048">
    <property type="entry name" value="OS03G0233200 PROTEIN"/>
    <property type="match status" value="1"/>
</dbReference>
<dbReference type="InterPro" id="IPR001938">
    <property type="entry name" value="Thaumatin"/>
</dbReference>
<gene>
    <name evidence="4" type="ORF">QN277_004942</name>
</gene>
<accession>A0AAE1JVS2</accession>
<dbReference type="InterPro" id="IPR017949">
    <property type="entry name" value="Thaumatin_CS"/>
</dbReference>
<dbReference type="InterPro" id="IPR037176">
    <property type="entry name" value="Osmotin/thaumatin-like_sf"/>
</dbReference>
<evidence type="ECO:0000313" key="5">
    <source>
        <dbReference type="Proteomes" id="UP001293593"/>
    </source>
</evidence>
<dbReference type="Proteomes" id="UP001293593">
    <property type="component" value="Unassembled WGS sequence"/>
</dbReference>
<name>A0AAE1JVS2_9FABA</name>
<feature type="signal peptide" evidence="3">
    <location>
        <begin position="1"/>
        <end position="27"/>
    </location>
</feature>
<sequence>MDSIPPSHFTLFLTCLLPLIFPSGVLATSFTFVNRCEYTVWPGILANAGSPRLDTTGFELPKDTTRSFQAPTGWSGRFWGRTGCIFDGSGSGSCLTGDCGSGKVECGGFGAAPPATLAEFTLGTTGGQDFYDVSLVDGYNLPMIVEGTGGSGVCASTGCTSDLNVQCPAELRVEDGSACKSACEAFGSPEYCCSGAYSSPATCKPSFYSQLFKAACPRSYSYAYDDATSTFTCAGADYTITFCPSSPSQKSSRDMTPMNPTITPGSGTGVVATGTGYGYTDPGSMSRTGSGEAVLGDGSYLAGLAMGNSARTLPFSALIFISGCFLLFLCFL</sequence>
<dbReference type="SMART" id="SM00205">
    <property type="entry name" value="THN"/>
    <property type="match status" value="1"/>
</dbReference>
<keyword evidence="2" id="KW-0472">Membrane</keyword>
<keyword evidence="3" id="KW-0732">Signal</keyword>
<dbReference type="AlphaFoldDB" id="A0AAE1JVS2"/>
<evidence type="ECO:0000256" key="2">
    <source>
        <dbReference type="SAM" id="Phobius"/>
    </source>
</evidence>
<feature type="transmembrane region" description="Helical" evidence="2">
    <location>
        <begin position="313"/>
        <end position="331"/>
    </location>
</feature>
<feature type="chain" id="PRO_5042169319" description="Thaumatin-like protein 1b" evidence="3">
    <location>
        <begin position="28"/>
        <end position="332"/>
    </location>
</feature>
<comment type="similarity">
    <text evidence="1">Belongs to the thaumatin family.</text>
</comment>
<dbReference type="PRINTS" id="PR00347">
    <property type="entry name" value="THAUMATIN"/>
</dbReference>
<evidence type="ECO:0008006" key="6">
    <source>
        <dbReference type="Google" id="ProtNLM"/>
    </source>
</evidence>
<protein>
    <recommendedName>
        <fullName evidence="6">Thaumatin-like protein 1b</fullName>
    </recommendedName>
</protein>
<keyword evidence="2" id="KW-0812">Transmembrane</keyword>
<comment type="caution">
    <text evidence="4">The sequence shown here is derived from an EMBL/GenBank/DDBJ whole genome shotgun (WGS) entry which is preliminary data.</text>
</comment>
<proteinExistence type="inferred from homology"/>
<evidence type="ECO:0000256" key="1">
    <source>
        <dbReference type="ARBA" id="ARBA00010607"/>
    </source>
</evidence>
<dbReference type="PROSITE" id="PS51367">
    <property type="entry name" value="THAUMATIN_2"/>
    <property type="match status" value="1"/>
</dbReference>